<dbReference type="InterPro" id="IPR022085">
    <property type="entry name" value="OpdG"/>
</dbReference>
<dbReference type="Pfam" id="PF12311">
    <property type="entry name" value="DUF3632"/>
    <property type="match status" value="1"/>
</dbReference>
<dbReference type="STRING" id="1448308.A0A2T2N406"/>
<dbReference type="EMBL" id="KZ678150">
    <property type="protein sequence ID" value="PSN60182.1"/>
    <property type="molecule type" value="Genomic_DNA"/>
</dbReference>
<evidence type="ECO:0000313" key="1">
    <source>
        <dbReference type="EMBL" id="PSN60182.1"/>
    </source>
</evidence>
<dbReference type="InterPro" id="IPR053204">
    <property type="entry name" value="Oxopyrrolidines_Biosynth-assoc"/>
</dbReference>
<dbReference type="OrthoDB" id="3350591at2759"/>
<reference evidence="1 2" key="1">
    <citation type="journal article" date="2018" name="Front. Microbiol.">
        <title>Genome-Wide Analysis of Corynespora cassiicola Leaf Fall Disease Putative Effectors.</title>
        <authorList>
            <person name="Lopez D."/>
            <person name="Ribeiro S."/>
            <person name="Label P."/>
            <person name="Fumanal B."/>
            <person name="Venisse J.S."/>
            <person name="Kohler A."/>
            <person name="de Oliveira R.R."/>
            <person name="Labutti K."/>
            <person name="Lipzen A."/>
            <person name="Lail K."/>
            <person name="Bauer D."/>
            <person name="Ohm R.A."/>
            <person name="Barry K.W."/>
            <person name="Spatafora J."/>
            <person name="Grigoriev I.V."/>
            <person name="Martin F.M."/>
            <person name="Pujade-Renaud V."/>
        </authorList>
    </citation>
    <scope>NUCLEOTIDE SEQUENCE [LARGE SCALE GENOMIC DNA]</scope>
    <source>
        <strain evidence="1 2">Philippines</strain>
    </source>
</reference>
<gene>
    <name evidence="1" type="ORF">BS50DRAFT_579347</name>
</gene>
<evidence type="ECO:0000313" key="2">
    <source>
        <dbReference type="Proteomes" id="UP000240883"/>
    </source>
</evidence>
<protein>
    <submittedName>
        <fullName evidence="1">Uncharacterized protein</fullName>
    </submittedName>
</protein>
<sequence>MSDNATSWLEQINAKKGGRQYPDTKKVIEIFARFAKDEISPEEAAENVASTLEPLIKSDPTSPRITLVWSFVCDAIRAEGSSPDVSKRLIRFVEAMSKFEVKDESGETMKDELGEKFWAELPGFAATFSDYGIAVQPSQHLELDEWLAQATPYKNATTFAAIALSDDKSVPGVSSCLSRCMLETLENSDAEPSVEKRMKVYIPAASIWILIAGRKVFELCSRNAVEGLSVHKWNLYRRKFGEIAGDERFDDSVRAGAKKAADEMGRIFRM</sequence>
<proteinExistence type="predicted"/>
<organism evidence="1 2">
    <name type="scientific">Corynespora cassiicola Philippines</name>
    <dbReference type="NCBI Taxonomy" id="1448308"/>
    <lineage>
        <taxon>Eukaryota</taxon>
        <taxon>Fungi</taxon>
        <taxon>Dikarya</taxon>
        <taxon>Ascomycota</taxon>
        <taxon>Pezizomycotina</taxon>
        <taxon>Dothideomycetes</taxon>
        <taxon>Pleosporomycetidae</taxon>
        <taxon>Pleosporales</taxon>
        <taxon>Corynesporascaceae</taxon>
        <taxon>Corynespora</taxon>
    </lineage>
</organism>
<keyword evidence="2" id="KW-1185">Reference proteome</keyword>
<dbReference type="PANTHER" id="PTHR38797">
    <property type="entry name" value="NUCLEAR PORE COMPLEX PROTEIN NUP85-RELATED"/>
    <property type="match status" value="1"/>
</dbReference>
<accession>A0A2T2N406</accession>
<dbReference type="Proteomes" id="UP000240883">
    <property type="component" value="Unassembled WGS sequence"/>
</dbReference>
<name>A0A2T2N406_CORCC</name>
<dbReference type="AlphaFoldDB" id="A0A2T2N406"/>
<dbReference type="PANTHER" id="PTHR38797:SF4">
    <property type="entry name" value="NUCLEAR PORE COMPLEX PROTEIN NUP85"/>
    <property type="match status" value="1"/>
</dbReference>